<keyword evidence="4" id="KW-0808">Transferase</keyword>
<sequence>MKDLKAYTLLLAEADEEIANSNRLTLEGFGYRVETAPDAESVFKIAGAGNIDLILINTYLGGYEADGIQTASKLIDSYDIPLIFFTECTEPELIQKAEEINSYGYLEKDVSTQILNSTIKTAIRLAGEIRSGSNVRLMLNDVLNTIPIRVFWKDLDSVYLGCNRPFSEDSGLDVPEQIIGLTDFDIRDAEQAERNRADDRQIIDSGESRINYEELFQTKDGGKGWILTSKIPLRNHDSKMYGVLGMYENITERKLMEEEIIHQKNRLSNILFGSNVGTWEWNYQTGENTINEYWASILGYTLEELLEMENGTSWETHIHKDDAQKVYELMEQHRRGDSDFFEYEFRMKHKSGSWVWVLSRGKISSWTENGKPLIISGTHLDVTERKKAETELLNQLTEKETLLKEVHHRIKNNFASVVSLLSLQLESVETEDAREVIKDAIGRVNSMKVLYQKLLMVDDYENTSVEHYLGDLVDEIVAAFSEKTKIRIKKDLCDCRLNTRQLFKIGIIVNELITNVMKYSFEGKNGGSVEVIFRLEAGFAVLTVQDDGCGLPDDFDLQAEKGLGLFLIRILTNELKGTFSMESSGGLISTLRFPVSP</sequence>
<dbReference type="InterPro" id="IPR001789">
    <property type="entry name" value="Sig_transdc_resp-reg_receiver"/>
</dbReference>
<evidence type="ECO:0000259" key="11">
    <source>
        <dbReference type="PROSITE" id="PS50110"/>
    </source>
</evidence>
<evidence type="ECO:0000256" key="9">
    <source>
        <dbReference type="PROSITE-ProRule" id="PRU00169"/>
    </source>
</evidence>
<dbReference type="SUPFAM" id="SSF55785">
    <property type="entry name" value="PYP-like sensor domain (PAS domain)"/>
    <property type="match status" value="2"/>
</dbReference>
<keyword evidence="5" id="KW-0547">Nucleotide-binding</keyword>
<feature type="domain" description="Histidine kinase" evidence="10">
    <location>
        <begin position="405"/>
        <end position="597"/>
    </location>
</feature>
<feature type="domain" description="Response regulatory" evidence="11">
    <location>
        <begin position="8"/>
        <end position="123"/>
    </location>
</feature>
<keyword evidence="3" id="KW-0597">Phosphoprotein</keyword>
<evidence type="ECO:0000256" key="6">
    <source>
        <dbReference type="ARBA" id="ARBA00022777"/>
    </source>
</evidence>
<dbReference type="PROSITE" id="PS50109">
    <property type="entry name" value="HIS_KIN"/>
    <property type="match status" value="1"/>
</dbReference>
<dbReference type="InterPro" id="IPR005467">
    <property type="entry name" value="His_kinase_dom"/>
</dbReference>
<dbReference type="InterPro" id="IPR011495">
    <property type="entry name" value="Sig_transdc_His_kin_sub2_dim/P"/>
</dbReference>
<dbReference type="Pfam" id="PF13581">
    <property type="entry name" value="HATPase_c_2"/>
    <property type="match status" value="1"/>
</dbReference>
<comment type="caution">
    <text evidence="13">The sequence shown here is derived from an EMBL/GenBank/DDBJ whole genome shotgun (WGS) entry which is preliminary data.</text>
</comment>
<dbReference type="SUPFAM" id="SSF52172">
    <property type="entry name" value="CheY-like"/>
    <property type="match status" value="1"/>
</dbReference>
<evidence type="ECO:0000313" key="14">
    <source>
        <dbReference type="Proteomes" id="UP001221217"/>
    </source>
</evidence>
<dbReference type="PANTHER" id="PTHR41523">
    <property type="entry name" value="TWO-COMPONENT SYSTEM SENSOR PROTEIN"/>
    <property type="match status" value="1"/>
</dbReference>
<dbReference type="Pfam" id="PF00072">
    <property type="entry name" value="Response_reg"/>
    <property type="match status" value="1"/>
</dbReference>
<keyword evidence="7" id="KW-0067">ATP-binding</keyword>
<dbReference type="InterPro" id="IPR013655">
    <property type="entry name" value="PAS_fold_3"/>
</dbReference>
<reference evidence="13 14" key="1">
    <citation type="submission" date="2022-12" db="EMBL/GenBank/DDBJ databases">
        <title>Metagenome assembled genome from gulf of manar.</title>
        <authorList>
            <person name="Kohli P."/>
            <person name="Pk S."/>
            <person name="Venkata Ramana C."/>
            <person name="Sasikala C."/>
        </authorList>
    </citation>
    <scope>NUCLEOTIDE SEQUENCE [LARGE SCALE GENOMIC DNA]</scope>
    <source>
        <strain evidence="13">JB008</strain>
    </source>
</reference>
<evidence type="ECO:0000256" key="5">
    <source>
        <dbReference type="ARBA" id="ARBA00022741"/>
    </source>
</evidence>
<dbReference type="SMART" id="SM00091">
    <property type="entry name" value="PAS"/>
    <property type="match status" value="1"/>
</dbReference>
<dbReference type="InterPro" id="IPR011006">
    <property type="entry name" value="CheY-like_superfamily"/>
</dbReference>
<dbReference type="GO" id="GO:0005524">
    <property type="term" value="F:ATP binding"/>
    <property type="evidence" value="ECO:0007669"/>
    <property type="project" value="UniProtKB-KW"/>
</dbReference>
<dbReference type="Pfam" id="PF08447">
    <property type="entry name" value="PAS_3"/>
    <property type="match status" value="1"/>
</dbReference>
<evidence type="ECO:0000256" key="4">
    <source>
        <dbReference type="ARBA" id="ARBA00022679"/>
    </source>
</evidence>
<evidence type="ECO:0000256" key="2">
    <source>
        <dbReference type="ARBA" id="ARBA00012438"/>
    </source>
</evidence>
<protein>
    <recommendedName>
        <fullName evidence="2">histidine kinase</fullName>
        <ecNumber evidence="2">2.7.13.3</ecNumber>
    </recommendedName>
</protein>
<dbReference type="InterPro" id="IPR036890">
    <property type="entry name" value="HATPase_C_sf"/>
</dbReference>
<keyword evidence="6" id="KW-0418">Kinase</keyword>
<keyword evidence="8" id="KW-0843">Virulence</keyword>
<accession>A0AAJ1MIV8</accession>
<dbReference type="SMART" id="SM00448">
    <property type="entry name" value="REC"/>
    <property type="match status" value="1"/>
</dbReference>
<dbReference type="AlphaFoldDB" id="A0AAJ1MIV8"/>
<evidence type="ECO:0000256" key="1">
    <source>
        <dbReference type="ARBA" id="ARBA00000085"/>
    </source>
</evidence>
<dbReference type="InterPro" id="IPR013656">
    <property type="entry name" value="PAS_4"/>
</dbReference>
<dbReference type="InterPro" id="IPR003594">
    <property type="entry name" value="HATPase_dom"/>
</dbReference>
<evidence type="ECO:0000256" key="8">
    <source>
        <dbReference type="ARBA" id="ARBA00023026"/>
    </source>
</evidence>
<dbReference type="GO" id="GO:0000160">
    <property type="term" value="P:phosphorelay signal transduction system"/>
    <property type="evidence" value="ECO:0007669"/>
    <property type="project" value="InterPro"/>
</dbReference>
<dbReference type="PROSITE" id="PS50113">
    <property type="entry name" value="PAC"/>
    <property type="match status" value="2"/>
</dbReference>
<dbReference type="InterPro" id="IPR001610">
    <property type="entry name" value="PAC"/>
</dbReference>
<gene>
    <name evidence="13" type="ORF">PQJ61_08180</name>
</gene>
<feature type="domain" description="PAC" evidence="12">
    <location>
        <begin position="210"/>
        <end position="262"/>
    </location>
</feature>
<dbReference type="GO" id="GO:0004673">
    <property type="term" value="F:protein histidine kinase activity"/>
    <property type="evidence" value="ECO:0007669"/>
    <property type="project" value="UniProtKB-EC"/>
</dbReference>
<dbReference type="Gene3D" id="3.40.50.2300">
    <property type="match status" value="1"/>
</dbReference>
<dbReference type="Gene3D" id="3.30.565.10">
    <property type="entry name" value="Histidine kinase-like ATPase, C-terminal domain"/>
    <property type="match status" value="1"/>
</dbReference>
<feature type="domain" description="PAC" evidence="12">
    <location>
        <begin position="341"/>
        <end position="394"/>
    </location>
</feature>
<dbReference type="InterPro" id="IPR000700">
    <property type="entry name" value="PAS-assoc_C"/>
</dbReference>
<dbReference type="EC" id="2.7.13.3" evidence="2"/>
<dbReference type="Pfam" id="PF07568">
    <property type="entry name" value="HisKA_2"/>
    <property type="match status" value="1"/>
</dbReference>
<comment type="caution">
    <text evidence="9">Lacks conserved residue(s) required for the propagation of feature annotation.</text>
</comment>
<dbReference type="EMBL" id="JAQQAL010000017">
    <property type="protein sequence ID" value="MDC7226728.1"/>
    <property type="molecule type" value="Genomic_DNA"/>
</dbReference>
<proteinExistence type="predicted"/>
<dbReference type="Gene3D" id="3.30.450.20">
    <property type="entry name" value="PAS domain"/>
    <property type="match status" value="2"/>
</dbReference>
<dbReference type="Pfam" id="PF08448">
    <property type="entry name" value="PAS_4"/>
    <property type="match status" value="1"/>
</dbReference>
<evidence type="ECO:0000313" key="13">
    <source>
        <dbReference type="EMBL" id="MDC7226728.1"/>
    </source>
</evidence>
<evidence type="ECO:0000256" key="7">
    <source>
        <dbReference type="ARBA" id="ARBA00022840"/>
    </source>
</evidence>
<dbReference type="CDD" id="cd00130">
    <property type="entry name" value="PAS"/>
    <property type="match status" value="2"/>
</dbReference>
<dbReference type="InterPro" id="IPR035965">
    <property type="entry name" value="PAS-like_dom_sf"/>
</dbReference>
<dbReference type="NCBIfam" id="TIGR00229">
    <property type="entry name" value="sensory_box"/>
    <property type="match status" value="2"/>
</dbReference>
<dbReference type="Proteomes" id="UP001221217">
    <property type="component" value="Unassembled WGS sequence"/>
</dbReference>
<organism evidence="13 14">
    <name type="scientific">Candidatus Thalassospirochaeta sargassi</name>
    <dbReference type="NCBI Taxonomy" id="3119039"/>
    <lineage>
        <taxon>Bacteria</taxon>
        <taxon>Pseudomonadati</taxon>
        <taxon>Spirochaetota</taxon>
        <taxon>Spirochaetia</taxon>
        <taxon>Spirochaetales</taxon>
        <taxon>Spirochaetaceae</taxon>
        <taxon>Candidatus Thalassospirochaeta</taxon>
    </lineage>
</organism>
<comment type="catalytic activity">
    <reaction evidence="1">
        <text>ATP + protein L-histidine = ADP + protein N-phospho-L-histidine.</text>
        <dbReference type="EC" id="2.7.13.3"/>
    </reaction>
</comment>
<evidence type="ECO:0000256" key="3">
    <source>
        <dbReference type="ARBA" id="ARBA00022553"/>
    </source>
</evidence>
<dbReference type="SUPFAM" id="SSF55874">
    <property type="entry name" value="ATPase domain of HSP90 chaperone/DNA topoisomerase II/histidine kinase"/>
    <property type="match status" value="1"/>
</dbReference>
<dbReference type="PROSITE" id="PS50110">
    <property type="entry name" value="RESPONSE_REGULATORY"/>
    <property type="match status" value="1"/>
</dbReference>
<name>A0AAJ1MIV8_9SPIO</name>
<dbReference type="SMART" id="SM00387">
    <property type="entry name" value="HATPase_c"/>
    <property type="match status" value="1"/>
</dbReference>
<dbReference type="SMART" id="SM00086">
    <property type="entry name" value="PAC"/>
    <property type="match status" value="2"/>
</dbReference>
<dbReference type="PANTHER" id="PTHR41523:SF8">
    <property type="entry name" value="ETHYLENE RESPONSE SENSOR PROTEIN"/>
    <property type="match status" value="1"/>
</dbReference>
<evidence type="ECO:0000259" key="12">
    <source>
        <dbReference type="PROSITE" id="PS50113"/>
    </source>
</evidence>
<evidence type="ECO:0000259" key="10">
    <source>
        <dbReference type="PROSITE" id="PS50109"/>
    </source>
</evidence>
<dbReference type="InterPro" id="IPR000014">
    <property type="entry name" value="PAS"/>
</dbReference>